<accession>A0A8X7C6F8</accession>
<evidence type="ECO:0000313" key="3">
    <source>
        <dbReference type="Proteomes" id="UP000886998"/>
    </source>
</evidence>
<feature type="compositionally biased region" description="Basic and acidic residues" evidence="1">
    <location>
        <begin position="17"/>
        <end position="33"/>
    </location>
</feature>
<dbReference type="OrthoDB" id="6437762at2759"/>
<gene>
    <name evidence="2" type="primary">NCL1_26324</name>
    <name evidence="2" type="ORF">TNIN_184611</name>
</gene>
<dbReference type="Proteomes" id="UP000886998">
    <property type="component" value="Unassembled WGS sequence"/>
</dbReference>
<feature type="region of interest" description="Disordered" evidence="1">
    <location>
        <begin position="16"/>
        <end position="47"/>
    </location>
</feature>
<proteinExistence type="predicted"/>
<protein>
    <submittedName>
        <fullName evidence="2">Uncharacterized protein</fullName>
    </submittedName>
</protein>
<comment type="caution">
    <text evidence="2">The sequence shown here is derived from an EMBL/GenBank/DDBJ whole genome shotgun (WGS) entry which is preliminary data.</text>
</comment>
<organism evidence="2 3">
    <name type="scientific">Trichonephila inaurata madagascariensis</name>
    <dbReference type="NCBI Taxonomy" id="2747483"/>
    <lineage>
        <taxon>Eukaryota</taxon>
        <taxon>Metazoa</taxon>
        <taxon>Ecdysozoa</taxon>
        <taxon>Arthropoda</taxon>
        <taxon>Chelicerata</taxon>
        <taxon>Arachnida</taxon>
        <taxon>Araneae</taxon>
        <taxon>Araneomorphae</taxon>
        <taxon>Entelegynae</taxon>
        <taxon>Araneoidea</taxon>
        <taxon>Nephilidae</taxon>
        <taxon>Trichonephila</taxon>
        <taxon>Trichonephila inaurata</taxon>
    </lineage>
</organism>
<reference evidence="2" key="1">
    <citation type="submission" date="2020-08" db="EMBL/GenBank/DDBJ databases">
        <title>Multicomponent nature underlies the extraordinary mechanical properties of spider dragline silk.</title>
        <authorList>
            <person name="Kono N."/>
            <person name="Nakamura H."/>
            <person name="Mori M."/>
            <person name="Yoshida Y."/>
            <person name="Ohtoshi R."/>
            <person name="Malay A.D."/>
            <person name="Moran D.A.P."/>
            <person name="Tomita M."/>
            <person name="Numata K."/>
            <person name="Arakawa K."/>
        </authorList>
    </citation>
    <scope>NUCLEOTIDE SEQUENCE</scope>
</reference>
<name>A0A8X7C6F8_9ARAC</name>
<dbReference type="EMBL" id="BMAV01009644">
    <property type="protein sequence ID" value="GFY54064.1"/>
    <property type="molecule type" value="Genomic_DNA"/>
</dbReference>
<evidence type="ECO:0000256" key="1">
    <source>
        <dbReference type="SAM" id="MobiDB-lite"/>
    </source>
</evidence>
<keyword evidence="3" id="KW-1185">Reference proteome</keyword>
<evidence type="ECO:0000313" key="2">
    <source>
        <dbReference type="EMBL" id="GFY54064.1"/>
    </source>
</evidence>
<dbReference type="AlphaFoldDB" id="A0A8X7C6F8"/>
<sequence length="347" mass="40064">MLSLIRSPTDMIISKQKPIEESDTIKPFQHDNVTKQLENPTPEIRSISADHTETQNVQGLHRNNNKSLAKLNHSSNKAVLQNAPSEMKMSSIKLNRNPSEESNKNKIKNGQLGLRPKVFGKEKLLTNEKADSLNKSRFEARVNKPKQIDPSKFQKRTEKLNLNTPRHPFLNDRVKTRENKNQLNIQKKAGAEIEAVNLKQDQDLMKQTENVNLKRNQEVLRRPENVHLRPNQEFKKQPENFNLKPSQTLMKRKSEKVNLERNEELLKRSENQHLHHLSRDNAYPLTGAHNNVRNNARTIDPHAWEYGFEQPEIGVNFPGYSSIPKTNFQCRGKNGYFADPEAGCQVR</sequence>